<dbReference type="AlphaFoldDB" id="A0A8R7US27"/>
<protein>
    <submittedName>
        <fullName evidence="2">Uncharacterized protein</fullName>
    </submittedName>
</protein>
<proteinExistence type="predicted"/>
<dbReference type="Gramene" id="TuG1812G0600001317.01.T01">
    <property type="protein sequence ID" value="TuG1812G0600001317.01.T01.cds409671"/>
    <property type="gene ID" value="TuG1812G0600001317.01"/>
</dbReference>
<sequence>PVGPASNTCVLGLRPPHADAVADPPPGRARRPSRVSSGGISTPAAPPTYPPVASRFHGGGEQFSWRRRYLLSR</sequence>
<reference evidence="2" key="2">
    <citation type="submission" date="2018-03" db="EMBL/GenBank/DDBJ databases">
        <title>The Triticum urartu genome reveals the dynamic nature of wheat genome evolution.</title>
        <authorList>
            <person name="Ling H."/>
            <person name="Ma B."/>
            <person name="Shi X."/>
            <person name="Liu H."/>
            <person name="Dong L."/>
            <person name="Sun H."/>
            <person name="Cao Y."/>
            <person name="Gao Q."/>
            <person name="Zheng S."/>
            <person name="Li Y."/>
            <person name="Yu Y."/>
            <person name="Du H."/>
            <person name="Qi M."/>
            <person name="Li Y."/>
            <person name="Yu H."/>
            <person name="Cui Y."/>
            <person name="Wang N."/>
            <person name="Chen C."/>
            <person name="Wu H."/>
            <person name="Zhao Y."/>
            <person name="Zhang J."/>
            <person name="Li Y."/>
            <person name="Zhou W."/>
            <person name="Zhang B."/>
            <person name="Hu W."/>
            <person name="Eijk M."/>
            <person name="Tang J."/>
            <person name="Witsenboer H."/>
            <person name="Zhao S."/>
            <person name="Li Z."/>
            <person name="Zhang A."/>
            <person name="Wang D."/>
            <person name="Liang C."/>
        </authorList>
    </citation>
    <scope>NUCLEOTIDE SEQUENCE [LARGE SCALE GENOMIC DNA]</scope>
    <source>
        <strain evidence="2">cv. G1812</strain>
    </source>
</reference>
<dbReference type="Proteomes" id="UP000015106">
    <property type="component" value="Chromosome 6"/>
</dbReference>
<evidence type="ECO:0000256" key="1">
    <source>
        <dbReference type="SAM" id="MobiDB-lite"/>
    </source>
</evidence>
<feature type="region of interest" description="Disordered" evidence="1">
    <location>
        <begin position="1"/>
        <end position="59"/>
    </location>
</feature>
<reference evidence="3" key="1">
    <citation type="journal article" date="2013" name="Nature">
        <title>Draft genome of the wheat A-genome progenitor Triticum urartu.</title>
        <authorList>
            <person name="Ling H.Q."/>
            <person name="Zhao S."/>
            <person name="Liu D."/>
            <person name="Wang J."/>
            <person name="Sun H."/>
            <person name="Zhang C."/>
            <person name="Fan H."/>
            <person name="Li D."/>
            <person name="Dong L."/>
            <person name="Tao Y."/>
            <person name="Gao C."/>
            <person name="Wu H."/>
            <person name="Li Y."/>
            <person name="Cui Y."/>
            <person name="Guo X."/>
            <person name="Zheng S."/>
            <person name="Wang B."/>
            <person name="Yu K."/>
            <person name="Liang Q."/>
            <person name="Yang W."/>
            <person name="Lou X."/>
            <person name="Chen J."/>
            <person name="Feng M."/>
            <person name="Jian J."/>
            <person name="Zhang X."/>
            <person name="Luo G."/>
            <person name="Jiang Y."/>
            <person name="Liu J."/>
            <person name="Wang Z."/>
            <person name="Sha Y."/>
            <person name="Zhang B."/>
            <person name="Wu H."/>
            <person name="Tang D."/>
            <person name="Shen Q."/>
            <person name="Xue P."/>
            <person name="Zou S."/>
            <person name="Wang X."/>
            <person name="Liu X."/>
            <person name="Wang F."/>
            <person name="Yang Y."/>
            <person name="An X."/>
            <person name="Dong Z."/>
            <person name="Zhang K."/>
            <person name="Zhang X."/>
            <person name="Luo M.C."/>
            <person name="Dvorak J."/>
            <person name="Tong Y."/>
            <person name="Wang J."/>
            <person name="Yang H."/>
            <person name="Li Z."/>
            <person name="Wang D."/>
            <person name="Zhang A."/>
            <person name="Wang J."/>
        </authorList>
    </citation>
    <scope>NUCLEOTIDE SEQUENCE</scope>
    <source>
        <strain evidence="3">cv. G1812</strain>
    </source>
</reference>
<organism evidence="2 3">
    <name type="scientific">Triticum urartu</name>
    <name type="common">Red wild einkorn</name>
    <name type="synonym">Crithodium urartu</name>
    <dbReference type="NCBI Taxonomy" id="4572"/>
    <lineage>
        <taxon>Eukaryota</taxon>
        <taxon>Viridiplantae</taxon>
        <taxon>Streptophyta</taxon>
        <taxon>Embryophyta</taxon>
        <taxon>Tracheophyta</taxon>
        <taxon>Spermatophyta</taxon>
        <taxon>Magnoliopsida</taxon>
        <taxon>Liliopsida</taxon>
        <taxon>Poales</taxon>
        <taxon>Poaceae</taxon>
        <taxon>BOP clade</taxon>
        <taxon>Pooideae</taxon>
        <taxon>Triticodae</taxon>
        <taxon>Triticeae</taxon>
        <taxon>Triticinae</taxon>
        <taxon>Triticum</taxon>
    </lineage>
</organism>
<keyword evidence="3" id="KW-1185">Reference proteome</keyword>
<evidence type="ECO:0000313" key="2">
    <source>
        <dbReference type="EnsemblPlants" id="TuG1812G0600001317.01.T01.cds409671"/>
    </source>
</evidence>
<reference evidence="2" key="3">
    <citation type="submission" date="2022-06" db="UniProtKB">
        <authorList>
            <consortium name="EnsemblPlants"/>
        </authorList>
    </citation>
    <scope>IDENTIFICATION</scope>
</reference>
<evidence type="ECO:0000313" key="3">
    <source>
        <dbReference type="Proteomes" id="UP000015106"/>
    </source>
</evidence>
<dbReference type="EnsemblPlants" id="TuG1812G0600001317.01.T01">
    <property type="protein sequence ID" value="TuG1812G0600001317.01.T01.cds409671"/>
    <property type="gene ID" value="TuG1812G0600001317.01"/>
</dbReference>
<accession>A0A8R7US27</accession>
<name>A0A8R7US27_TRIUA</name>